<dbReference type="EMBL" id="JACSZT010000023">
    <property type="protein sequence ID" value="MBC6499842.1"/>
    <property type="molecule type" value="Genomic_DNA"/>
</dbReference>
<dbReference type="Gene3D" id="3.40.630.190">
    <property type="entry name" value="LCP protein"/>
    <property type="match status" value="1"/>
</dbReference>
<dbReference type="InterPro" id="IPR004474">
    <property type="entry name" value="LytR_CpsA_psr"/>
</dbReference>
<evidence type="ECO:0000313" key="4">
    <source>
        <dbReference type="Proteomes" id="UP000650485"/>
    </source>
</evidence>
<evidence type="ECO:0000259" key="2">
    <source>
        <dbReference type="Pfam" id="PF03816"/>
    </source>
</evidence>
<dbReference type="AlphaFoldDB" id="A0A923NFU3"/>
<organism evidence="3 4">
    <name type="scientific">Weissella confusa</name>
    <name type="common">Lactobacillus confusus</name>
    <dbReference type="NCBI Taxonomy" id="1583"/>
    <lineage>
        <taxon>Bacteria</taxon>
        <taxon>Bacillati</taxon>
        <taxon>Bacillota</taxon>
        <taxon>Bacilli</taxon>
        <taxon>Lactobacillales</taxon>
        <taxon>Lactobacillaceae</taxon>
        <taxon>Weissella</taxon>
    </lineage>
</organism>
<gene>
    <name evidence="3" type="ORF">H7R52_19065</name>
</gene>
<comment type="caution">
    <text evidence="3">The sequence shown here is derived from an EMBL/GenBank/DDBJ whole genome shotgun (WGS) entry which is preliminary data.</text>
</comment>
<protein>
    <submittedName>
        <fullName evidence="3">LCP family protein</fullName>
    </submittedName>
</protein>
<name>A0A923NFU3_WEICO</name>
<evidence type="ECO:0000256" key="1">
    <source>
        <dbReference type="ARBA" id="ARBA00006068"/>
    </source>
</evidence>
<feature type="domain" description="Cell envelope-related transcriptional attenuator" evidence="2">
    <location>
        <begin position="74"/>
        <end position="216"/>
    </location>
</feature>
<dbReference type="Pfam" id="PF03816">
    <property type="entry name" value="LytR_cpsA_psr"/>
    <property type="match status" value="1"/>
</dbReference>
<dbReference type="NCBIfam" id="TIGR00350">
    <property type="entry name" value="lytR_cpsA_psr"/>
    <property type="match status" value="1"/>
</dbReference>
<sequence length="298" mass="32635">MKKVLLWGLGIAVTLVMIGGGIAAFALHNTTSKIHSMDSTLSQVSDMKTKAGKSVAYLLLGTDTGALGRNYKGRTDTMMVMVVNPTSKTTTMISIERDTKIQIDGVDAKLNAAYAYGNSEAAVHAVDKLLNIKLDGYLLVNMSGLKQLVNAVGGVDVKSPLTFDYEGYSFTEGKTYHMDGAQALQFSRMRYDDPQGDYGRQIRQQLVIESVINKLKNDPSSVLSNDFLNAVSDNVRSNISLNSLRNLATRYRDSAQTINRDQLKGTGEMDNGVSYQIISDSEFQRVHNEIENALNATE</sequence>
<dbReference type="PANTHER" id="PTHR33392">
    <property type="entry name" value="POLYISOPRENYL-TEICHOIC ACID--PEPTIDOGLYCAN TEICHOIC ACID TRANSFERASE TAGU"/>
    <property type="match status" value="1"/>
</dbReference>
<proteinExistence type="inferred from homology"/>
<dbReference type="InterPro" id="IPR050922">
    <property type="entry name" value="LytR/CpsA/Psr_CW_biosynth"/>
</dbReference>
<comment type="similarity">
    <text evidence="1">Belongs to the LytR/CpsA/Psr (LCP) family.</text>
</comment>
<accession>A0A923NFU3</accession>
<evidence type="ECO:0000313" key="3">
    <source>
        <dbReference type="EMBL" id="MBC6499842.1"/>
    </source>
</evidence>
<reference evidence="3" key="1">
    <citation type="submission" date="2020-08" db="EMBL/GenBank/DDBJ databases">
        <title>Complete genome sequence of Weissella confusa strain FS54 provides insights into metabolic potential.</title>
        <authorList>
            <person name="Fhoula I."/>
            <person name="Najjari A."/>
            <person name="Lekired A."/>
            <person name="Bessrour-Aouam N."/>
            <person name="Jaballah S."/>
            <person name="Klibi N."/>
            <person name="Ouzari H.-I."/>
        </authorList>
    </citation>
    <scope>NUCLEOTIDE SEQUENCE</scope>
    <source>
        <strain evidence="3">FS54</strain>
    </source>
</reference>
<dbReference type="PANTHER" id="PTHR33392:SF6">
    <property type="entry name" value="POLYISOPRENYL-TEICHOIC ACID--PEPTIDOGLYCAN TEICHOIC ACID TRANSFERASE TAGU"/>
    <property type="match status" value="1"/>
</dbReference>
<dbReference type="Proteomes" id="UP000650485">
    <property type="component" value="Unassembled WGS sequence"/>
</dbReference>